<evidence type="ECO:0008006" key="3">
    <source>
        <dbReference type="Google" id="ProtNLM"/>
    </source>
</evidence>
<evidence type="ECO:0000313" key="1">
    <source>
        <dbReference type="EMBL" id="SHF93271.1"/>
    </source>
</evidence>
<sequence>MSKAVRWKSWDGNGIEHLVFADREAGISGEGAILSGGDAHFAAAYEVACHASGAVARAQVAVAGGPKLMLQSDGDGKWRNGEGKRLTALAGALDVDFSASPFTNTLPIRRLGLTEGQSAEITALYVRFPDLELSLDHQRYTCVEQDRLYRYEAADGSFEAMIEVDGQGLVTLYDGLFRRIL</sequence>
<reference evidence="1 2" key="1">
    <citation type="submission" date="2016-11" db="EMBL/GenBank/DDBJ databases">
        <authorList>
            <person name="Jaros S."/>
            <person name="Januszkiewicz K."/>
            <person name="Wedrychowicz H."/>
        </authorList>
    </citation>
    <scope>NUCLEOTIDE SEQUENCE [LARGE SCALE GENOMIC DNA]</scope>
    <source>
        <strain evidence="1 2">DSM 19436</strain>
    </source>
</reference>
<gene>
    <name evidence="1" type="ORF">SAMN02745157_3119</name>
</gene>
<name>A0A1M5FQ26_9HYPH</name>
<accession>A0A1M5FQ26</accession>
<dbReference type="AlphaFoldDB" id="A0A1M5FQ26"/>
<evidence type="ECO:0000313" key="2">
    <source>
        <dbReference type="Proteomes" id="UP000184485"/>
    </source>
</evidence>
<proteinExistence type="predicted"/>
<organism evidence="1 2">
    <name type="scientific">Kaistia soli DSM 19436</name>
    <dbReference type="NCBI Taxonomy" id="1122133"/>
    <lineage>
        <taxon>Bacteria</taxon>
        <taxon>Pseudomonadati</taxon>
        <taxon>Pseudomonadota</taxon>
        <taxon>Alphaproteobacteria</taxon>
        <taxon>Hyphomicrobiales</taxon>
        <taxon>Kaistiaceae</taxon>
        <taxon>Kaistia</taxon>
    </lineage>
</organism>
<keyword evidence="2" id="KW-1185">Reference proteome</keyword>
<dbReference type="EMBL" id="FQUP01000003">
    <property type="protein sequence ID" value="SHF93271.1"/>
    <property type="molecule type" value="Genomic_DNA"/>
</dbReference>
<dbReference type="SUPFAM" id="SSF159275">
    <property type="entry name" value="PA1994-like"/>
    <property type="match status" value="1"/>
</dbReference>
<dbReference type="RefSeq" id="WP_073054465.1">
    <property type="nucleotide sequence ID" value="NZ_FQUP01000003.1"/>
</dbReference>
<dbReference type="Proteomes" id="UP000184485">
    <property type="component" value="Unassembled WGS sequence"/>
</dbReference>
<dbReference type="InterPro" id="IPR009467">
    <property type="entry name" value="Glycolipid-bd_prot_put"/>
</dbReference>
<protein>
    <recommendedName>
        <fullName evidence="3">Glycolipid-binding</fullName>
    </recommendedName>
</protein>
<dbReference type="STRING" id="1122133.SAMN02745157_3119"/>
<dbReference type="Pfam" id="PF06475">
    <property type="entry name" value="Glycolipid_bind"/>
    <property type="match status" value="1"/>
</dbReference>
<dbReference type="OrthoDB" id="7347529at2"/>